<evidence type="ECO:0008006" key="3">
    <source>
        <dbReference type="Google" id="ProtNLM"/>
    </source>
</evidence>
<comment type="caution">
    <text evidence="1">The sequence shown here is derived from an EMBL/GenBank/DDBJ whole genome shotgun (WGS) entry which is preliminary data.</text>
</comment>
<sequence>MSKIRPLSDFNRKVSAQKLTVTQDDAGGEVPTWTTVYDTWAAVRGVRSKRTQEEAQTENNRSYELQLRYAQGREVSKNIRFLYDGQILTVNEYQQYQEGNKRFWVIIAVTNE</sequence>
<dbReference type="NCBIfam" id="TIGR01563">
    <property type="entry name" value="gp16_SPP1"/>
    <property type="match status" value="1"/>
</dbReference>
<dbReference type="InterPro" id="IPR008767">
    <property type="entry name" value="Phage_SPP1_head-tail_adaptor"/>
</dbReference>
<dbReference type="Proteomes" id="UP000244450">
    <property type="component" value="Unassembled WGS sequence"/>
</dbReference>
<dbReference type="OrthoDB" id="676781at2"/>
<dbReference type="Gene3D" id="2.40.10.270">
    <property type="entry name" value="Bacteriophage SPP1 head-tail adaptor protein"/>
    <property type="match status" value="1"/>
</dbReference>
<proteinExistence type="predicted"/>
<organism evidence="1 2">
    <name type="scientific">Chitinophaga parva</name>
    <dbReference type="NCBI Taxonomy" id="2169414"/>
    <lineage>
        <taxon>Bacteria</taxon>
        <taxon>Pseudomonadati</taxon>
        <taxon>Bacteroidota</taxon>
        <taxon>Chitinophagia</taxon>
        <taxon>Chitinophagales</taxon>
        <taxon>Chitinophagaceae</taxon>
        <taxon>Chitinophaga</taxon>
    </lineage>
</organism>
<keyword evidence="2" id="KW-1185">Reference proteome</keyword>
<accession>A0A2T7BBQ2</accession>
<reference evidence="1 2" key="1">
    <citation type="submission" date="2018-04" db="EMBL/GenBank/DDBJ databases">
        <title>Chitinophaga fuyangensis sp. nov., isolated from soil in a chemical factory.</title>
        <authorList>
            <person name="Chen K."/>
        </authorList>
    </citation>
    <scope>NUCLEOTIDE SEQUENCE [LARGE SCALE GENOMIC DNA]</scope>
    <source>
        <strain evidence="1 2">LY-1</strain>
    </source>
</reference>
<dbReference type="InterPro" id="IPR038666">
    <property type="entry name" value="SSP1_head-tail_sf"/>
</dbReference>
<dbReference type="Pfam" id="PF05521">
    <property type="entry name" value="Phage_HCP"/>
    <property type="match status" value="1"/>
</dbReference>
<dbReference type="AlphaFoldDB" id="A0A2T7BBQ2"/>
<dbReference type="EMBL" id="QCYK01000004">
    <property type="protein sequence ID" value="PUZ21803.1"/>
    <property type="molecule type" value="Genomic_DNA"/>
</dbReference>
<protein>
    <recommendedName>
        <fullName evidence="3">Head-tail adaptor protein</fullName>
    </recommendedName>
</protein>
<dbReference type="RefSeq" id="WP_108689452.1">
    <property type="nucleotide sequence ID" value="NZ_QCYK01000004.1"/>
</dbReference>
<gene>
    <name evidence="1" type="ORF">DCC81_24765</name>
</gene>
<name>A0A2T7BBQ2_9BACT</name>
<evidence type="ECO:0000313" key="2">
    <source>
        <dbReference type="Proteomes" id="UP000244450"/>
    </source>
</evidence>
<evidence type="ECO:0000313" key="1">
    <source>
        <dbReference type="EMBL" id="PUZ21803.1"/>
    </source>
</evidence>